<dbReference type="PANTHER" id="PTHR21022">
    <property type="entry name" value="PREPHENATE DEHYDRATASE P PROTEIN"/>
    <property type="match status" value="1"/>
</dbReference>
<dbReference type="UniPathway" id="UPA00120">
    <property type="reaction ID" value="UER00203"/>
</dbReference>
<evidence type="ECO:0000259" key="22">
    <source>
        <dbReference type="PROSITE" id="PS51671"/>
    </source>
</evidence>
<feature type="site" description="Essential for prephenate dehydratase activity" evidence="19">
    <location>
        <position position="286"/>
    </location>
</feature>
<dbReference type="EC" id="5.4.99.5" evidence="6"/>
<dbReference type="FunFam" id="3.40.190.10:FF:000029">
    <property type="entry name" value="Chorismate mutase/Prephenate dehydratase"/>
    <property type="match status" value="1"/>
</dbReference>
<dbReference type="EC" id="4.2.1.51" evidence="7"/>
<feature type="domain" description="Chorismate mutase" evidence="20">
    <location>
        <begin position="28"/>
        <end position="118"/>
    </location>
</feature>
<evidence type="ECO:0000256" key="15">
    <source>
        <dbReference type="ARBA" id="ARBA00023268"/>
    </source>
</evidence>
<dbReference type="PROSITE" id="PS51171">
    <property type="entry name" value="PREPHENATE_DEHYDR_3"/>
    <property type="match status" value="1"/>
</dbReference>
<evidence type="ECO:0000256" key="1">
    <source>
        <dbReference type="ARBA" id="ARBA00000824"/>
    </source>
</evidence>
<dbReference type="Pfam" id="PF00800">
    <property type="entry name" value="PDT"/>
    <property type="match status" value="1"/>
</dbReference>
<dbReference type="GO" id="GO:0009094">
    <property type="term" value="P:L-phenylalanine biosynthetic process"/>
    <property type="evidence" value="ECO:0007669"/>
    <property type="project" value="UniProtKB-UniPathway"/>
</dbReference>
<evidence type="ECO:0000256" key="18">
    <source>
        <dbReference type="ARBA" id="ARBA00047848"/>
    </source>
</evidence>
<dbReference type="SUPFAM" id="SSF48600">
    <property type="entry name" value="Chorismate mutase II"/>
    <property type="match status" value="1"/>
</dbReference>
<comment type="function">
    <text evidence="2">Catalyzes the Claisen rearrangement of chorismate to prephenate and the decarboxylation/dehydration of prephenate to phenylpyruvate.</text>
</comment>
<dbReference type="InterPro" id="IPR045865">
    <property type="entry name" value="ACT-like_dom_sf"/>
</dbReference>
<dbReference type="PROSITE" id="PS51671">
    <property type="entry name" value="ACT"/>
    <property type="match status" value="1"/>
</dbReference>
<dbReference type="NCBIfam" id="TIGR01807">
    <property type="entry name" value="CM_P2"/>
    <property type="match status" value="1"/>
</dbReference>
<keyword evidence="9" id="KW-0963">Cytoplasm</keyword>
<dbReference type="Proteomes" id="UP000396788">
    <property type="component" value="Unassembled WGS sequence"/>
</dbReference>
<dbReference type="InterPro" id="IPR002912">
    <property type="entry name" value="ACT_dom"/>
</dbReference>
<dbReference type="Gene3D" id="3.30.70.260">
    <property type="match status" value="1"/>
</dbReference>
<keyword evidence="13" id="KW-0413">Isomerase</keyword>
<evidence type="ECO:0000256" key="5">
    <source>
        <dbReference type="ARBA" id="ARBA00004817"/>
    </source>
</evidence>
<dbReference type="GO" id="GO:0004664">
    <property type="term" value="F:prephenate dehydratase activity"/>
    <property type="evidence" value="ECO:0007669"/>
    <property type="project" value="UniProtKB-EC"/>
</dbReference>
<dbReference type="AlphaFoldDB" id="A0A5E4W7R4"/>
<keyword evidence="12" id="KW-0584">Phenylalanine biosynthesis</keyword>
<dbReference type="InterPro" id="IPR001086">
    <property type="entry name" value="Preph_deHydtase"/>
</dbReference>
<dbReference type="Gene3D" id="3.40.190.10">
    <property type="entry name" value="Periplasmic binding protein-like II"/>
    <property type="match status" value="2"/>
</dbReference>
<comment type="pathway">
    <text evidence="5">Metabolic intermediate biosynthesis; prephenate biosynthesis; prephenate from chorismate: step 1/1.</text>
</comment>
<keyword evidence="11" id="KW-0057">Aromatic amino acid biosynthesis</keyword>
<evidence type="ECO:0000313" key="24">
    <source>
        <dbReference type="Proteomes" id="UP000396788"/>
    </source>
</evidence>
<evidence type="ECO:0000256" key="11">
    <source>
        <dbReference type="ARBA" id="ARBA00023141"/>
    </source>
</evidence>
<dbReference type="InterPro" id="IPR010957">
    <property type="entry name" value="G/b/e-P-prot_chorismate_mutase"/>
</dbReference>
<comment type="catalytic activity">
    <reaction evidence="1">
        <text>chorismate = prephenate</text>
        <dbReference type="Rhea" id="RHEA:13897"/>
        <dbReference type="ChEBI" id="CHEBI:29748"/>
        <dbReference type="ChEBI" id="CHEBI:29934"/>
        <dbReference type="EC" id="5.4.99.5"/>
    </reaction>
</comment>
<dbReference type="EMBL" id="CABPRY010000007">
    <property type="protein sequence ID" value="VVE19634.1"/>
    <property type="molecule type" value="Genomic_DNA"/>
</dbReference>
<accession>A0A5E4W7R4</accession>
<evidence type="ECO:0000256" key="9">
    <source>
        <dbReference type="ARBA" id="ARBA00022490"/>
    </source>
</evidence>
<dbReference type="InterPro" id="IPR036979">
    <property type="entry name" value="CM_dom_sf"/>
</dbReference>
<evidence type="ECO:0000256" key="4">
    <source>
        <dbReference type="ARBA" id="ARBA00004741"/>
    </source>
</evidence>
<keyword evidence="10" id="KW-0028">Amino-acid biosynthesis</keyword>
<name>A0A5E4W7R4_9BURK</name>
<dbReference type="PROSITE" id="PS00858">
    <property type="entry name" value="PREPHENATE_DEHYDR_2"/>
    <property type="match status" value="1"/>
</dbReference>
<comment type="catalytic activity">
    <reaction evidence="18">
        <text>prephenate + H(+) = 3-phenylpyruvate + CO2 + H2O</text>
        <dbReference type="Rhea" id="RHEA:21648"/>
        <dbReference type="ChEBI" id="CHEBI:15377"/>
        <dbReference type="ChEBI" id="CHEBI:15378"/>
        <dbReference type="ChEBI" id="CHEBI:16526"/>
        <dbReference type="ChEBI" id="CHEBI:18005"/>
        <dbReference type="ChEBI" id="CHEBI:29934"/>
        <dbReference type="EC" id="4.2.1.51"/>
    </reaction>
</comment>
<feature type="domain" description="Prephenate dehydratase" evidence="21">
    <location>
        <begin position="118"/>
        <end position="293"/>
    </location>
</feature>
<gene>
    <name evidence="23" type="primary">pheA</name>
    <name evidence="23" type="ORF">PCE31107_03075</name>
</gene>
<protein>
    <recommendedName>
        <fullName evidence="8">Bifunctional chorismate mutase/prephenate dehydratase</fullName>
        <ecNumber evidence="7">4.2.1.51</ecNumber>
        <ecNumber evidence="6">5.4.99.5</ecNumber>
    </recommendedName>
    <alternativeName>
        <fullName evidence="17">Chorismate mutase-prephenate dehydratase</fullName>
    </alternativeName>
    <alternativeName>
        <fullName evidence="16">p-protein</fullName>
    </alternativeName>
</protein>
<evidence type="ECO:0000256" key="10">
    <source>
        <dbReference type="ARBA" id="ARBA00022605"/>
    </source>
</evidence>
<evidence type="ECO:0000256" key="3">
    <source>
        <dbReference type="ARBA" id="ARBA00004496"/>
    </source>
</evidence>
<dbReference type="InterPro" id="IPR036263">
    <property type="entry name" value="Chorismate_II_sf"/>
</dbReference>
<evidence type="ECO:0000256" key="19">
    <source>
        <dbReference type="PIRSR" id="PIRSR001500-2"/>
    </source>
</evidence>
<evidence type="ECO:0000256" key="2">
    <source>
        <dbReference type="ARBA" id="ARBA00002364"/>
    </source>
</evidence>
<evidence type="ECO:0000256" key="16">
    <source>
        <dbReference type="ARBA" id="ARBA00031175"/>
    </source>
</evidence>
<reference evidence="23 24" key="1">
    <citation type="submission" date="2019-08" db="EMBL/GenBank/DDBJ databases">
        <authorList>
            <person name="Peeters C."/>
        </authorList>
    </citation>
    <scope>NUCLEOTIDE SEQUENCE [LARGE SCALE GENOMIC DNA]</scope>
    <source>
        <strain evidence="23 24">LMG 31107</strain>
    </source>
</reference>
<organism evidence="23 24">
    <name type="scientific">Pandoraea cepalis</name>
    <dbReference type="NCBI Taxonomy" id="2508294"/>
    <lineage>
        <taxon>Bacteria</taxon>
        <taxon>Pseudomonadati</taxon>
        <taxon>Pseudomonadota</taxon>
        <taxon>Betaproteobacteria</taxon>
        <taxon>Burkholderiales</taxon>
        <taxon>Burkholderiaceae</taxon>
        <taxon>Pandoraea</taxon>
    </lineage>
</organism>
<dbReference type="SUPFAM" id="SSF53850">
    <property type="entry name" value="Periplasmic binding protein-like II"/>
    <property type="match status" value="1"/>
</dbReference>
<dbReference type="InterPro" id="IPR018528">
    <property type="entry name" value="Preph_deHydtase_CS"/>
</dbReference>
<dbReference type="CDD" id="cd13630">
    <property type="entry name" value="PBP2_PDT_1"/>
    <property type="match status" value="1"/>
</dbReference>
<evidence type="ECO:0000256" key="8">
    <source>
        <dbReference type="ARBA" id="ARBA00014401"/>
    </source>
</evidence>
<dbReference type="PANTHER" id="PTHR21022:SF19">
    <property type="entry name" value="PREPHENATE DEHYDRATASE-RELATED"/>
    <property type="match status" value="1"/>
</dbReference>
<dbReference type="GO" id="GO:0004106">
    <property type="term" value="F:chorismate mutase activity"/>
    <property type="evidence" value="ECO:0007669"/>
    <property type="project" value="UniProtKB-EC"/>
</dbReference>
<keyword evidence="15" id="KW-0511">Multifunctional enzyme</keyword>
<evidence type="ECO:0000256" key="7">
    <source>
        <dbReference type="ARBA" id="ARBA00013147"/>
    </source>
</evidence>
<dbReference type="Pfam" id="PF01842">
    <property type="entry name" value="ACT"/>
    <property type="match status" value="1"/>
</dbReference>
<proteinExistence type="predicted"/>
<dbReference type="UniPathway" id="UPA00121">
    <property type="reaction ID" value="UER00345"/>
</dbReference>
<dbReference type="InterPro" id="IPR002701">
    <property type="entry name" value="CM_II_prokaryot"/>
</dbReference>
<evidence type="ECO:0000256" key="13">
    <source>
        <dbReference type="ARBA" id="ARBA00023235"/>
    </source>
</evidence>
<evidence type="ECO:0000313" key="23">
    <source>
        <dbReference type="EMBL" id="VVE19634.1"/>
    </source>
</evidence>
<evidence type="ECO:0000256" key="12">
    <source>
        <dbReference type="ARBA" id="ARBA00023222"/>
    </source>
</evidence>
<comment type="pathway">
    <text evidence="4">Amino-acid biosynthesis; L-phenylalanine biosynthesis; phenylpyruvate from prephenate: step 1/1.</text>
</comment>
<dbReference type="GO" id="GO:0046417">
    <property type="term" value="P:chorismate metabolic process"/>
    <property type="evidence" value="ECO:0007669"/>
    <property type="project" value="InterPro"/>
</dbReference>
<dbReference type="CDD" id="cd04905">
    <property type="entry name" value="ACT_CM-PDT"/>
    <property type="match status" value="1"/>
</dbReference>
<dbReference type="SMART" id="SM00830">
    <property type="entry name" value="CM_2"/>
    <property type="match status" value="1"/>
</dbReference>
<dbReference type="NCBIfam" id="NF008865">
    <property type="entry name" value="PRK11898.1"/>
    <property type="match status" value="1"/>
</dbReference>
<dbReference type="InterPro" id="IPR008242">
    <property type="entry name" value="Chor_mutase/pphenate_deHydtase"/>
</dbReference>
<evidence type="ECO:0000259" key="21">
    <source>
        <dbReference type="PROSITE" id="PS51171"/>
    </source>
</evidence>
<comment type="subcellular location">
    <subcellularLocation>
        <location evidence="3">Cytoplasm</location>
    </subcellularLocation>
</comment>
<dbReference type="PROSITE" id="PS51168">
    <property type="entry name" value="CHORISMATE_MUT_2"/>
    <property type="match status" value="1"/>
</dbReference>
<keyword evidence="14" id="KW-0456">Lyase</keyword>
<evidence type="ECO:0000256" key="17">
    <source>
        <dbReference type="ARBA" id="ARBA00031520"/>
    </source>
</evidence>
<dbReference type="PIRSF" id="PIRSF001500">
    <property type="entry name" value="Chor_mut_pdt_Ppr"/>
    <property type="match status" value="1"/>
</dbReference>
<dbReference type="SUPFAM" id="SSF55021">
    <property type="entry name" value="ACT-like"/>
    <property type="match status" value="1"/>
</dbReference>
<dbReference type="Pfam" id="PF01817">
    <property type="entry name" value="CM_2"/>
    <property type="match status" value="1"/>
</dbReference>
<evidence type="ECO:0000256" key="14">
    <source>
        <dbReference type="ARBA" id="ARBA00023239"/>
    </source>
</evidence>
<evidence type="ECO:0000256" key="6">
    <source>
        <dbReference type="ARBA" id="ARBA00012404"/>
    </source>
</evidence>
<feature type="domain" description="ACT" evidence="22">
    <location>
        <begin position="305"/>
        <end position="382"/>
    </location>
</feature>
<sequence>MCFGASRQARPNRPPLFHCMTTIRSMEDDLNALLRPLREKIDDIDAQLLKLLNQRAAVALEVGEVKKRFGAPVFRPERELQVISRLQQTNDGPLYGDNLASIWREIMSASRALEKVMTVAYLGPAGTYSEQAAFAYFGQSVKGLPCPSLDEVFRAVEAGSADFGVVPVENSTEGVVSRTLDLLLQSPLTISGEVALPIHHNLMSLSGTLDGVKRICSHAQSLAQCQHWLTAHFPLLERQAVSSNAEAARMASADPTIAAIAGESAATQYGLQVAYAHVQDDPHNRTRFVVVGTQDPAPSGHDQTSLILSVPNRAGAVVALLEPLANNGVSMTRFESRPAKSGAWEYYFYVDFEGHRDDPNVAKALDALRQNAAYCKVLGSYPRSA</sequence>
<dbReference type="GO" id="GO:0005737">
    <property type="term" value="C:cytoplasm"/>
    <property type="evidence" value="ECO:0007669"/>
    <property type="project" value="UniProtKB-SubCell"/>
</dbReference>
<dbReference type="FunFam" id="3.30.70.260:FF:000012">
    <property type="entry name" value="Prephenate dehydratase"/>
    <property type="match status" value="1"/>
</dbReference>
<dbReference type="Gene3D" id="1.20.59.10">
    <property type="entry name" value="Chorismate mutase"/>
    <property type="match status" value="1"/>
</dbReference>
<evidence type="ECO:0000259" key="20">
    <source>
        <dbReference type="PROSITE" id="PS51168"/>
    </source>
</evidence>